<feature type="domain" description="FAD dependent oxidoreductase" evidence="2">
    <location>
        <begin position="8"/>
        <end position="309"/>
    </location>
</feature>
<dbReference type="Gene3D" id="3.30.9.10">
    <property type="entry name" value="D-Amino Acid Oxidase, subunit A, domain 2"/>
    <property type="match status" value="1"/>
</dbReference>
<dbReference type="Gene3D" id="3.50.50.60">
    <property type="entry name" value="FAD/NAD(P)-binding domain"/>
    <property type="match status" value="1"/>
</dbReference>
<proteinExistence type="predicted"/>
<dbReference type="AlphaFoldDB" id="A0A917LRA2"/>
<dbReference type="OrthoDB" id="211690at2"/>
<sequence length="403" mass="44716">MTEFDSQITIVGGGIAGLWLLNRLCLAGYDAILLDKGGLGSGQTLASQGIIHGGLKYALNGILNPASSAIADMPERWRACLQGAGEIDLRATRLLSPSYYMWSGGSMRSRFKSFLGSKALRGRIDTVHPTEYPFFFEEATENNIRGTLYRLPDFVVDTPSLLESLASPWMDRIFSCRDVYLEGDRLTVKTQGASIRIRSDKTILCAGEGNEALLSGLSHPAKKKAPAMQRRPLHMVAVQLAHPFPVYVHCIGDRFGMTPRLTVTSHPCPQDRKRPWIWYLGGELAETGINLEPAQQHEKARQLLSTMFPWVNLEDAQWQSIVVNRAEPKVPDLNRPDNAFVSDLGKVMVCWPTKLTLCPNLGDTVLSRIESEFPPSQLICKPGLTPYLSQARLALPKWENLLS</sequence>
<evidence type="ECO:0000256" key="1">
    <source>
        <dbReference type="ARBA" id="ARBA00023002"/>
    </source>
</evidence>
<dbReference type="GO" id="GO:0016491">
    <property type="term" value="F:oxidoreductase activity"/>
    <property type="evidence" value="ECO:0007669"/>
    <property type="project" value="UniProtKB-KW"/>
</dbReference>
<dbReference type="EMBL" id="BMIY01000002">
    <property type="protein sequence ID" value="GGG50971.1"/>
    <property type="molecule type" value="Genomic_DNA"/>
</dbReference>
<gene>
    <name evidence="3" type="ORF">GCM10011403_05130</name>
</gene>
<dbReference type="SUPFAM" id="SSF51905">
    <property type="entry name" value="FAD/NAD(P)-binding domain"/>
    <property type="match status" value="1"/>
</dbReference>
<dbReference type="Pfam" id="PF01266">
    <property type="entry name" value="DAO"/>
    <property type="match status" value="1"/>
</dbReference>
<dbReference type="InterPro" id="IPR006076">
    <property type="entry name" value="FAD-dep_OxRdtase"/>
</dbReference>
<keyword evidence="4" id="KW-1185">Reference proteome</keyword>
<reference evidence="3" key="1">
    <citation type="journal article" date="2014" name="Int. J. Syst. Evol. Microbiol.">
        <title>Complete genome sequence of Corynebacterium casei LMG S-19264T (=DSM 44701T), isolated from a smear-ripened cheese.</title>
        <authorList>
            <consortium name="US DOE Joint Genome Institute (JGI-PGF)"/>
            <person name="Walter F."/>
            <person name="Albersmeier A."/>
            <person name="Kalinowski J."/>
            <person name="Ruckert C."/>
        </authorList>
    </citation>
    <scope>NUCLEOTIDE SEQUENCE</scope>
    <source>
        <strain evidence="3">CGMCC 1.15425</strain>
    </source>
</reference>
<dbReference type="Proteomes" id="UP000627715">
    <property type="component" value="Unassembled WGS sequence"/>
</dbReference>
<organism evidence="3 4">
    <name type="scientific">Pseudohongiella nitratireducens</name>
    <dbReference type="NCBI Taxonomy" id="1768907"/>
    <lineage>
        <taxon>Bacteria</taxon>
        <taxon>Pseudomonadati</taxon>
        <taxon>Pseudomonadota</taxon>
        <taxon>Gammaproteobacteria</taxon>
        <taxon>Pseudomonadales</taxon>
        <taxon>Pseudohongiellaceae</taxon>
        <taxon>Pseudohongiella</taxon>
    </lineage>
</organism>
<dbReference type="InterPro" id="IPR036188">
    <property type="entry name" value="FAD/NAD-bd_sf"/>
</dbReference>
<evidence type="ECO:0000259" key="2">
    <source>
        <dbReference type="Pfam" id="PF01266"/>
    </source>
</evidence>
<dbReference type="RefSeq" id="WP_157885665.1">
    <property type="nucleotide sequence ID" value="NZ_BMIY01000002.1"/>
</dbReference>
<accession>A0A917LRA2</accession>
<keyword evidence="1" id="KW-0560">Oxidoreductase</keyword>
<comment type="caution">
    <text evidence="3">The sequence shown here is derived from an EMBL/GenBank/DDBJ whole genome shotgun (WGS) entry which is preliminary data.</text>
</comment>
<evidence type="ECO:0000313" key="3">
    <source>
        <dbReference type="EMBL" id="GGG50971.1"/>
    </source>
</evidence>
<protein>
    <recommendedName>
        <fullName evidence="2">FAD dependent oxidoreductase domain-containing protein</fullName>
    </recommendedName>
</protein>
<reference evidence="3" key="2">
    <citation type="submission" date="2020-09" db="EMBL/GenBank/DDBJ databases">
        <authorList>
            <person name="Sun Q."/>
            <person name="Zhou Y."/>
        </authorList>
    </citation>
    <scope>NUCLEOTIDE SEQUENCE</scope>
    <source>
        <strain evidence="3">CGMCC 1.15425</strain>
    </source>
</reference>
<evidence type="ECO:0000313" key="4">
    <source>
        <dbReference type="Proteomes" id="UP000627715"/>
    </source>
</evidence>
<name>A0A917LRA2_9GAMM</name>